<dbReference type="PROSITE" id="PS50850">
    <property type="entry name" value="MFS"/>
    <property type="match status" value="1"/>
</dbReference>
<name>A0A151B4X3_9CLOT</name>
<feature type="transmembrane region" description="Helical" evidence="6">
    <location>
        <begin position="38"/>
        <end position="58"/>
    </location>
</feature>
<dbReference type="RefSeq" id="WP_066824273.1">
    <property type="nucleotide sequence ID" value="NZ_LTBA01000011.1"/>
</dbReference>
<dbReference type="STRING" id="1121338.CLTEP_13040"/>
<dbReference type="PATRIC" id="fig|1121338.3.peg.1340"/>
<accession>A0A151B4X3</accession>
<feature type="transmembrane region" description="Helical" evidence="6">
    <location>
        <begin position="279"/>
        <end position="307"/>
    </location>
</feature>
<gene>
    <name evidence="8" type="primary">nanT</name>
    <name evidence="8" type="ORF">CLTEP_13040</name>
</gene>
<dbReference type="OrthoDB" id="9816124at2"/>
<reference evidence="8 9" key="1">
    <citation type="submission" date="2016-02" db="EMBL/GenBank/DDBJ databases">
        <title>Genome sequence of Clostridium tepidiprofundi DSM 19306.</title>
        <authorList>
            <person name="Poehlein A."/>
            <person name="Daniel R."/>
        </authorList>
    </citation>
    <scope>NUCLEOTIDE SEQUENCE [LARGE SCALE GENOMIC DNA]</scope>
    <source>
        <strain evidence="8 9">DSM 19306</strain>
    </source>
</reference>
<evidence type="ECO:0000259" key="7">
    <source>
        <dbReference type="PROSITE" id="PS50850"/>
    </source>
</evidence>
<dbReference type="InterPro" id="IPR005829">
    <property type="entry name" value="Sugar_transporter_CS"/>
</dbReference>
<dbReference type="EMBL" id="LTBA01000011">
    <property type="protein sequence ID" value="KYH34707.1"/>
    <property type="molecule type" value="Genomic_DNA"/>
</dbReference>
<proteinExistence type="predicted"/>
<comment type="caution">
    <text evidence="8">The sequence shown here is derived from an EMBL/GenBank/DDBJ whole genome shotgun (WGS) entry which is preliminary data.</text>
</comment>
<keyword evidence="4 6" id="KW-1133">Transmembrane helix</keyword>
<dbReference type="InterPro" id="IPR036259">
    <property type="entry name" value="MFS_trans_sf"/>
</dbReference>
<dbReference type="PANTHER" id="PTHR23530:SF1">
    <property type="entry name" value="PERMEASE, MAJOR FACILITATOR SUPERFAMILY-RELATED"/>
    <property type="match status" value="1"/>
</dbReference>
<feature type="transmembrane region" description="Helical" evidence="6">
    <location>
        <begin position="162"/>
        <end position="182"/>
    </location>
</feature>
<dbReference type="GO" id="GO:0022857">
    <property type="term" value="F:transmembrane transporter activity"/>
    <property type="evidence" value="ECO:0007669"/>
    <property type="project" value="InterPro"/>
</dbReference>
<dbReference type="Proteomes" id="UP000075531">
    <property type="component" value="Unassembled WGS sequence"/>
</dbReference>
<dbReference type="InterPro" id="IPR011701">
    <property type="entry name" value="MFS"/>
</dbReference>
<evidence type="ECO:0000256" key="1">
    <source>
        <dbReference type="ARBA" id="ARBA00004651"/>
    </source>
</evidence>
<dbReference type="Gene3D" id="1.20.1250.20">
    <property type="entry name" value="MFS general substrate transporter like domains"/>
    <property type="match status" value="1"/>
</dbReference>
<protein>
    <submittedName>
        <fullName evidence="8">Putative sialic acid transporter</fullName>
    </submittedName>
</protein>
<evidence type="ECO:0000256" key="4">
    <source>
        <dbReference type="ARBA" id="ARBA00022989"/>
    </source>
</evidence>
<evidence type="ECO:0000256" key="2">
    <source>
        <dbReference type="ARBA" id="ARBA00022448"/>
    </source>
</evidence>
<feature type="transmembrane region" description="Helical" evidence="6">
    <location>
        <begin position="333"/>
        <end position="354"/>
    </location>
</feature>
<feature type="domain" description="Major facilitator superfamily (MFS) profile" evidence="7">
    <location>
        <begin position="1"/>
        <end position="389"/>
    </location>
</feature>
<feature type="transmembrane region" description="Helical" evidence="6">
    <location>
        <begin position="70"/>
        <end position="89"/>
    </location>
</feature>
<dbReference type="InterPro" id="IPR020846">
    <property type="entry name" value="MFS_dom"/>
</dbReference>
<sequence length="408" mass="46302">MERLKRNIKGYYLYTIFSDLLIIGPIIMVYMLSKGLSFTQIMLINSISCIAVVIFEVPTGAISDKLGRKISMIIGPALWGISLTMYIFGKGFYSLALAEIVFALGMTFKSGSDIALIYDSLKAIGREDEFQRIEGKAKAYLLYAQAVGSLAAGFLYKYNKDLPIIVSIIFMIITIVISFTLYEPPIEDKKGQYGEKYLKQIYESGKYVLNHEKLKAIILFLMVFYVFYREGFFLFQPYFEDVHIPVEYFGIIFFVFNIVAGLVSNRSHKIIAITKRRSLMFLSSLMIVSFTILGLTKIWIGVFAMLLQQMARGLYGPTTRKYLNKYIPSNKRATILSFVSLLTNLAGAVSYPLLGLIKDKTTIFNTHLILAAIMFVLTFLTSIYMNKRMGHFNKGIISKDEKNYTPGV</sequence>
<dbReference type="SUPFAM" id="SSF103473">
    <property type="entry name" value="MFS general substrate transporter"/>
    <property type="match status" value="1"/>
</dbReference>
<keyword evidence="5 6" id="KW-0472">Membrane</keyword>
<dbReference type="GO" id="GO:0005886">
    <property type="term" value="C:plasma membrane"/>
    <property type="evidence" value="ECO:0007669"/>
    <property type="project" value="UniProtKB-SubCell"/>
</dbReference>
<evidence type="ECO:0000256" key="3">
    <source>
        <dbReference type="ARBA" id="ARBA00022692"/>
    </source>
</evidence>
<feature type="transmembrane region" description="Helical" evidence="6">
    <location>
        <begin position="12"/>
        <end position="32"/>
    </location>
</feature>
<dbReference type="AlphaFoldDB" id="A0A151B4X3"/>
<dbReference type="PANTHER" id="PTHR23530">
    <property type="entry name" value="TRANSPORT PROTEIN-RELATED"/>
    <property type="match status" value="1"/>
</dbReference>
<keyword evidence="3 6" id="KW-0812">Transmembrane</keyword>
<feature type="transmembrane region" description="Helical" evidence="6">
    <location>
        <begin position="216"/>
        <end position="236"/>
    </location>
</feature>
<feature type="transmembrane region" description="Helical" evidence="6">
    <location>
        <begin position="248"/>
        <end position="267"/>
    </location>
</feature>
<evidence type="ECO:0000256" key="5">
    <source>
        <dbReference type="ARBA" id="ARBA00023136"/>
    </source>
</evidence>
<organism evidence="8 9">
    <name type="scientific">Clostridium tepidiprofundi DSM 19306</name>
    <dbReference type="NCBI Taxonomy" id="1121338"/>
    <lineage>
        <taxon>Bacteria</taxon>
        <taxon>Bacillati</taxon>
        <taxon>Bacillota</taxon>
        <taxon>Clostridia</taxon>
        <taxon>Eubacteriales</taxon>
        <taxon>Clostridiaceae</taxon>
        <taxon>Clostridium</taxon>
    </lineage>
</organism>
<keyword evidence="9" id="KW-1185">Reference proteome</keyword>
<comment type="subcellular location">
    <subcellularLocation>
        <location evidence="1">Cell membrane</location>
        <topology evidence="1">Multi-pass membrane protein</topology>
    </subcellularLocation>
</comment>
<evidence type="ECO:0000313" key="8">
    <source>
        <dbReference type="EMBL" id="KYH34707.1"/>
    </source>
</evidence>
<keyword evidence="2" id="KW-0813">Transport</keyword>
<dbReference type="PROSITE" id="PS00216">
    <property type="entry name" value="SUGAR_TRANSPORT_1"/>
    <property type="match status" value="1"/>
</dbReference>
<feature type="transmembrane region" description="Helical" evidence="6">
    <location>
        <begin position="366"/>
        <end position="385"/>
    </location>
</feature>
<dbReference type="InterPro" id="IPR053160">
    <property type="entry name" value="MFS_DHA3_Transporter"/>
</dbReference>
<dbReference type="Pfam" id="PF07690">
    <property type="entry name" value="MFS_1"/>
    <property type="match status" value="1"/>
</dbReference>
<evidence type="ECO:0000256" key="6">
    <source>
        <dbReference type="SAM" id="Phobius"/>
    </source>
</evidence>
<evidence type="ECO:0000313" key="9">
    <source>
        <dbReference type="Proteomes" id="UP000075531"/>
    </source>
</evidence>